<name>A0A2S9H2U3_9BURK</name>
<sequence>MDASPHLSSVLKLYFGTLRCRCGREASITLTYLAEPSKVLQKNNEQVYLRMVEQTKQIAVAHMPMLKRDLTEFAKSIKHQINTESSSKPVDRVKQFNIVGIAVIATLFGIFIGSTWFGQGTNQSREEEKKLEMGNSIAKVIPLLDKTTKDKIIQLMEENSK</sequence>
<dbReference type="AlphaFoldDB" id="A0A2S9H2U3"/>
<evidence type="ECO:0000313" key="3">
    <source>
        <dbReference type="Proteomes" id="UP000237839"/>
    </source>
</evidence>
<evidence type="ECO:0000313" key="2">
    <source>
        <dbReference type="EMBL" id="PRC94302.1"/>
    </source>
</evidence>
<dbReference type="EMBL" id="PUGF01000003">
    <property type="protein sequence ID" value="PRC94302.1"/>
    <property type="molecule type" value="Genomic_DNA"/>
</dbReference>
<keyword evidence="3" id="KW-1185">Reference proteome</keyword>
<proteinExistence type="predicted"/>
<protein>
    <submittedName>
        <fullName evidence="2">Uncharacterized protein</fullName>
    </submittedName>
</protein>
<dbReference type="RefSeq" id="WP_105530631.1">
    <property type="nucleotide sequence ID" value="NZ_PUGF01000003.1"/>
</dbReference>
<keyword evidence="1" id="KW-1133">Transmembrane helix</keyword>
<comment type="caution">
    <text evidence="2">The sequence shown here is derived from an EMBL/GenBank/DDBJ whole genome shotgun (WGS) entry which is preliminary data.</text>
</comment>
<evidence type="ECO:0000256" key="1">
    <source>
        <dbReference type="SAM" id="Phobius"/>
    </source>
</evidence>
<keyword evidence="1" id="KW-0812">Transmembrane</keyword>
<accession>A0A2S9H2U3</accession>
<keyword evidence="1" id="KW-0472">Membrane</keyword>
<organism evidence="2 3">
    <name type="scientific">Solimicrobium silvestre</name>
    <dbReference type="NCBI Taxonomy" id="2099400"/>
    <lineage>
        <taxon>Bacteria</taxon>
        <taxon>Pseudomonadati</taxon>
        <taxon>Pseudomonadota</taxon>
        <taxon>Betaproteobacteria</taxon>
        <taxon>Burkholderiales</taxon>
        <taxon>Oxalobacteraceae</taxon>
        <taxon>Solimicrobium</taxon>
    </lineage>
</organism>
<dbReference type="Proteomes" id="UP000237839">
    <property type="component" value="Unassembled WGS sequence"/>
</dbReference>
<gene>
    <name evidence="2" type="ORF">S2091_0923</name>
</gene>
<feature type="transmembrane region" description="Helical" evidence="1">
    <location>
        <begin position="96"/>
        <end position="117"/>
    </location>
</feature>
<reference evidence="2 3" key="1">
    <citation type="submission" date="2018-02" db="EMBL/GenBank/DDBJ databases">
        <title>Solimicrobium silvestre gen. nov., sp. nov., isolated from alpine forest soil.</title>
        <authorList>
            <person name="Margesin R."/>
            <person name="Albuquerque L."/>
            <person name="Zhang D.-C."/>
            <person name="Froufe H.J.C."/>
            <person name="Severino R."/>
            <person name="Roxo I."/>
            <person name="Egas C."/>
            <person name="Da Costa M.S."/>
        </authorList>
    </citation>
    <scope>NUCLEOTIDE SEQUENCE [LARGE SCALE GENOMIC DNA]</scope>
    <source>
        <strain evidence="2 3">S20-91</strain>
    </source>
</reference>